<dbReference type="GO" id="GO:0004707">
    <property type="term" value="F:MAP kinase activity"/>
    <property type="evidence" value="ECO:0007669"/>
    <property type="project" value="UniProtKB-EC"/>
</dbReference>
<dbReference type="InterPro" id="IPR008984">
    <property type="entry name" value="SMAD_FHA_dom_sf"/>
</dbReference>
<dbReference type="PROSITE" id="PS50011">
    <property type="entry name" value="PROTEIN_KINASE_DOM"/>
    <property type="match status" value="1"/>
</dbReference>
<evidence type="ECO:0000256" key="6">
    <source>
        <dbReference type="ARBA" id="ARBA00022840"/>
    </source>
</evidence>
<comment type="catalytic activity">
    <reaction evidence="7">
        <text>L-threonyl-[protein] + ATP = O-phospho-L-threonyl-[protein] + ADP + H(+)</text>
        <dbReference type="Rhea" id="RHEA:46608"/>
        <dbReference type="Rhea" id="RHEA-COMP:11060"/>
        <dbReference type="Rhea" id="RHEA-COMP:11605"/>
        <dbReference type="ChEBI" id="CHEBI:15378"/>
        <dbReference type="ChEBI" id="CHEBI:30013"/>
        <dbReference type="ChEBI" id="CHEBI:30616"/>
        <dbReference type="ChEBI" id="CHEBI:61977"/>
        <dbReference type="ChEBI" id="CHEBI:456216"/>
        <dbReference type="EC" id="2.7.11.24"/>
    </reaction>
    <physiologicalReaction direction="left-to-right" evidence="7">
        <dbReference type="Rhea" id="RHEA:46609"/>
    </physiologicalReaction>
</comment>
<dbReference type="GO" id="GO:0005524">
    <property type="term" value="F:ATP binding"/>
    <property type="evidence" value="ECO:0007669"/>
    <property type="project" value="UniProtKB-UniRule"/>
</dbReference>
<dbReference type="PROSITE" id="PS00108">
    <property type="entry name" value="PROTEIN_KINASE_ST"/>
    <property type="match status" value="1"/>
</dbReference>
<dbReference type="PANTHER" id="PTHR48016:SF56">
    <property type="entry name" value="MAPKK KINASE"/>
    <property type="match status" value="1"/>
</dbReference>
<keyword evidence="6 9" id="KW-0067">ATP-binding</keyword>
<keyword evidence="13" id="KW-1185">Reference proteome</keyword>
<accession>A0A177F6B7</accession>
<evidence type="ECO:0000256" key="9">
    <source>
        <dbReference type="PROSITE-ProRule" id="PRU10141"/>
    </source>
</evidence>
<evidence type="ECO:0000256" key="1">
    <source>
        <dbReference type="ARBA" id="ARBA00005575"/>
    </source>
</evidence>
<proteinExistence type="inferred from homology"/>
<evidence type="ECO:0000259" key="10">
    <source>
        <dbReference type="PROSITE" id="PS50006"/>
    </source>
</evidence>
<evidence type="ECO:0000313" key="13">
    <source>
        <dbReference type="Proteomes" id="UP000077002"/>
    </source>
</evidence>
<evidence type="ECO:0000256" key="4">
    <source>
        <dbReference type="ARBA" id="ARBA00022741"/>
    </source>
</evidence>
<dbReference type="AlphaFoldDB" id="A0A177F6B7"/>
<dbReference type="PROSITE" id="PS00107">
    <property type="entry name" value="PROTEIN_KINASE_ATP"/>
    <property type="match status" value="1"/>
</dbReference>
<dbReference type="PANTHER" id="PTHR48016">
    <property type="entry name" value="MAP KINASE KINASE KINASE SSK2-RELATED-RELATED"/>
    <property type="match status" value="1"/>
</dbReference>
<dbReference type="OrthoDB" id="4149407at2759"/>
<dbReference type="Gene3D" id="1.10.510.10">
    <property type="entry name" value="Transferase(Phosphotransferase) domain 1"/>
    <property type="match status" value="1"/>
</dbReference>
<organism evidence="12 13">
    <name type="scientific">Fonsecaea monophora</name>
    <dbReference type="NCBI Taxonomy" id="254056"/>
    <lineage>
        <taxon>Eukaryota</taxon>
        <taxon>Fungi</taxon>
        <taxon>Dikarya</taxon>
        <taxon>Ascomycota</taxon>
        <taxon>Pezizomycotina</taxon>
        <taxon>Eurotiomycetes</taxon>
        <taxon>Chaetothyriomycetidae</taxon>
        <taxon>Chaetothyriales</taxon>
        <taxon>Herpotrichiellaceae</taxon>
        <taxon>Fonsecaea</taxon>
    </lineage>
</organism>
<evidence type="ECO:0000256" key="5">
    <source>
        <dbReference type="ARBA" id="ARBA00022777"/>
    </source>
</evidence>
<dbReference type="InterPro" id="IPR017441">
    <property type="entry name" value="Protein_kinase_ATP_BS"/>
</dbReference>
<keyword evidence="3" id="KW-0808">Transferase</keyword>
<dbReference type="SUPFAM" id="SSF49879">
    <property type="entry name" value="SMAD/FHA domain"/>
    <property type="match status" value="1"/>
</dbReference>
<reference evidence="12 13" key="1">
    <citation type="submission" date="2016-03" db="EMBL/GenBank/DDBJ databases">
        <title>Draft genome sequence of the Fonsecaea monophora CBS 269.37.</title>
        <authorList>
            <person name="Bombassaro A."/>
            <person name="Vinicius W.A."/>
            <person name="De Hoog S."/>
            <person name="Sun J."/>
            <person name="Souza E.M."/>
            <person name="Raittz R.T."/>
            <person name="Costa F."/>
            <person name="Leao A.C."/>
            <person name="Tadra-Sfeir M.Z."/>
            <person name="Baura V."/>
            <person name="Balsanelli E."/>
            <person name="Pedrosa F.O."/>
            <person name="Moreno L.F."/>
            <person name="Steffens M.B."/>
            <person name="Xi L."/>
            <person name="Bocca A.L."/>
            <person name="Felipe M.S."/>
            <person name="Teixeira M."/>
            <person name="Telles Filho F.Q."/>
            <person name="Azevedo C.M."/>
            <person name="Gomes R."/>
            <person name="Vicente V.A."/>
        </authorList>
    </citation>
    <scope>NUCLEOTIDE SEQUENCE [LARGE SCALE GENOMIC DNA]</scope>
    <source>
        <strain evidence="12 13">CBS 269.37</strain>
    </source>
</reference>
<dbReference type="GeneID" id="34601196"/>
<dbReference type="InterPro" id="IPR000253">
    <property type="entry name" value="FHA_dom"/>
</dbReference>
<dbReference type="SMART" id="SM00220">
    <property type="entry name" value="S_TKc"/>
    <property type="match status" value="1"/>
</dbReference>
<evidence type="ECO:0000256" key="8">
    <source>
        <dbReference type="ARBA" id="ARBA00048130"/>
    </source>
</evidence>
<dbReference type="RefSeq" id="XP_022511710.1">
    <property type="nucleotide sequence ID" value="XM_022655998.1"/>
</dbReference>
<dbReference type="Pfam" id="PF00069">
    <property type="entry name" value="Pkinase"/>
    <property type="match status" value="1"/>
</dbReference>
<evidence type="ECO:0000313" key="12">
    <source>
        <dbReference type="EMBL" id="OAG39758.1"/>
    </source>
</evidence>
<name>A0A177F6B7_9EURO</name>
<sequence length="543" mass="60155">MATSNTDSLVLFALSAKNHRAERVLSHPENRHLISTRADGQLTFDIGFPLRGQSPTTLATLGRGTNADIFVEGSNISRVQCSFEVDLDTGIVMFYDRSHGSTSQVFGKDATPFEFGRPRKVVVQESLNTIIGMGGERCDLFLFELDWRHEPSGTTHAIKRYGAFPGTRKQHPRITRTVDEAPTELPSHRETRLHTPGSLVLKIRYIKLGKIGSGSFGEVHKAIDVDSGKVMAVKILRRPQDLSRRHVWKETVALSLKREIEILSGISHPNVVNYIASQGWFDSDVEIFMGLKEGTLESLIGNGADATTVADNAFPHMLRALDCIAFKDIIHRDVKPENILYVLNASGEYQFQLGDFGCCNRAVEAATISGTPMFMAPEVHKGERQSCKADIWSLFVTMLWTLDVNGFRHTHFKSMEQVWTAVSCALSSTALSRLSEMAVVNPLQRASAAQMLVKLFHGKGLSTPLKQVPALHSNSVVAADDDSKAMVRNPPDLAARDAIHHKQVRERLDPAGLQRKAPMDVAHVRKRRTPVQMKLAKVGHTKC</sequence>
<feature type="domain" description="FHA" evidence="10">
    <location>
        <begin position="59"/>
        <end position="102"/>
    </location>
</feature>
<keyword evidence="4 9" id="KW-0547">Nucleotide-binding</keyword>
<feature type="binding site" evidence="9">
    <location>
        <position position="234"/>
    </location>
    <ligand>
        <name>ATP</name>
        <dbReference type="ChEBI" id="CHEBI:30616"/>
    </ligand>
</feature>
<dbReference type="InterPro" id="IPR011009">
    <property type="entry name" value="Kinase-like_dom_sf"/>
</dbReference>
<comment type="similarity">
    <text evidence="1">Belongs to the protein kinase superfamily. CAMK Ser/Thr protein kinase family. CHEK2 subfamily.</text>
</comment>
<dbReference type="EC" id="2.7.11.24" evidence="2"/>
<dbReference type="EMBL" id="LVKK01000040">
    <property type="protein sequence ID" value="OAG39758.1"/>
    <property type="molecule type" value="Genomic_DNA"/>
</dbReference>
<dbReference type="Proteomes" id="UP000077002">
    <property type="component" value="Unassembled WGS sequence"/>
</dbReference>
<evidence type="ECO:0000259" key="11">
    <source>
        <dbReference type="PROSITE" id="PS50011"/>
    </source>
</evidence>
<evidence type="ECO:0000256" key="7">
    <source>
        <dbReference type="ARBA" id="ARBA00047919"/>
    </source>
</evidence>
<comment type="caution">
    <text evidence="12">The sequence shown here is derived from an EMBL/GenBank/DDBJ whole genome shotgun (WGS) entry which is preliminary data.</text>
</comment>
<comment type="catalytic activity">
    <reaction evidence="8">
        <text>L-seryl-[protein] + ATP = O-phospho-L-seryl-[protein] + ADP + H(+)</text>
        <dbReference type="Rhea" id="RHEA:17989"/>
        <dbReference type="Rhea" id="RHEA-COMP:9863"/>
        <dbReference type="Rhea" id="RHEA-COMP:11604"/>
        <dbReference type="ChEBI" id="CHEBI:15378"/>
        <dbReference type="ChEBI" id="CHEBI:29999"/>
        <dbReference type="ChEBI" id="CHEBI:30616"/>
        <dbReference type="ChEBI" id="CHEBI:83421"/>
        <dbReference type="ChEBI" id="CHEBI:456216"/>
        <dbReference type="EC" id="2.7.11.24"/>
    </reaction>
    <physiologicalReaction direction="left-to-right" evidence="8">
        <dbReference type="Rhea" id="RHEA:17990"/>
    </physiologicalReaction>
</comment>
<dbReference type="PROSITE" id="PS50006">
    <property type="entry name" value="FHA_DOMAIN"/>
    <property type="match status" value="1"/>
</dbReference>
<dbReference type="InterPro" id="IPR050538">
    <property type="entry name" value="MAP_kinase_kinase_kinase"/>
</dbReference>
<evidence type="ECO:0000256" key="2">
    <source>
        <dbReference type="ARBA" id="ARBA00012411"/>
    </source>
</evidence>
<keyword evidence="5" id="KW-0418">Kinase</keyword>
<feature type="domain" description="Protein kinase" evidence="11">
    <location>
        <begin position="205"/>
        <end position="457"/>
    </location>
</feature>
<evidence type="ECO:0000256" key="3">
    <source>
        <dbReference type="ARBA" id="ARBA00022679"/>
    </source>
</evidence>
<protein>
    <recommendedName>
        <fullName evidence="2">mitogen-activated protein kinase</fullName>
        <ecNumber evidence="2">2.7.11.24</ecNumber>
    </recommendedName>
</protein>
<dbReference type="InterPro" id="IPR008271">
    <property type="entry name" value="Ser/Thr_kinase_AS"/>
</dbReference>
<dbReference type="InterPro" id="IPR000719">
    <property type="entry name" value="Prot_kinase_dom"/>
</dbReference>
<dbReference type="SUPFAM" id="SSF56112">
    <property type="entry name" value="Protein kinase-like (PK-like)"/>
    <property type="match status" value="1"/>
</dbReference>
<gene>
    <name evidence="12" type="ORF">AYO21_06033</name>
</gene>